<evidence type="ECO:0000256" key="6">
    <source>
        <dbReference type="ARBA" id="ARBA00023136"/>
    </source>
</evidence>
<dbReference type="InterPro" id="IPR013783">
    <property type="entry name" value="Ig-like_fold"/>
</dbReference>
<evidence type="ECO:0000313" key="13">
    <source>
        <dbReference type="Ensembl" id="ENSPFOP00000024903.1"/>
    </source>
</evidence>
<evidence type="ECO:0000256" key="1">
    <source>
        <dbReference type="ARBA" id="ARBA00004479"/>
    </source>
</evidence>
<dbReference type="GO" id="GO:0001817">
    <property type="term" value="P:regulation of cytokine production"/>
    <property type="evidence" value="ECO:0007669"/>
    <property type="project" value="TreeGrafter"/>
</dbReference>
<evidence type="ECO:0000259" key="12">
    <source>
        <dbReference type="PROSITE" id="PS50835"/>
    </source>
</evidence>
<evidence type="ECO:0000256" key="8">
    <source>
        <dbReference type="ARBA" id="ARBA00023180"/>
    </source>
</evidence>
<evidence type="ECO:0000256" key="5">
    <source>
        <dbReference type="ARBA" id="ARBA00022989"/>
    </source>
</evidence>
<dbReference type="SMART" id="SM00409">
    <property type="entry name" value="IG"/>
    <property type="match status" value="1"/>
</dbReference>
<dbReference type="GO" id="GO:1903037">
    <property type="term" value="P:regulation of leukocyte cell-cell adhesion"/>
    <property type="evidence" value="ECO:0007669"/>
    <property type="project" value="UniProtKB-ARBA"/>
</dbReference>
<keyword evidence="4" id="KW-0732">Signal</keyword>
<evidence type="ECO:0000256" key="4">
    <source>
        <dbReference type="ARBA" id="ARBA00022729"/>
    </source>
</evidence>
<dbReference type="InterPro" id="IPR001870">
    <property type="entry name" value="B30.2/SPRY"/>
</dbReference>
<dbReference type="InterPro" id="IPR043136">
    <property type="entry name" value="B30.2/SPRY_sf"/>
</dbReference>
<comment type="subcellular location">
    <subcellularLocation>
        <location evidence="1">Membrane</location>
        <topology evidence="1">Single-pass type I membrane protein</topology>
    </subcellularLocation>
</comment>
<dbReference type="AlphaFoldDB" id="A0A096M0G2"/>
<sequence length="479" mass="54386">IEPTTRVNSFKEQNEKMTLILIFFSVSETFTVSVKSHVSVQRGHTAILPCWLTSSQSAEDMEVRWYHWGDPYDTPLLLYKARTFDHSSQKASFAGRVSFGLKEETSGGLKAGDVSLKLENITIKDFGKYICLVSSFDDSDSATISLSVTETGHKPLLSAVMKDHNKVNVSCQSDGWYPEPELSWSDSKTALTPANVMFSRISAGFYSVHSWVLVSSPFEVSCSVGLFKEEPKETRMRLENPVSSKRVGLVALGTLLAAVLVVFLFLYFLCFKKKVREYSYLTFKLTRANYQKTQLMVKKTQQTQNDVLRKPDKIHSHFFLCVMIRSLAFNHTKVQKHGSQRLYQKHPSIMVSSGRHYWEVSLANAKFHLIKKSWWIGVTDKHEIPHDASFPPTTKNGFWFLSSCPNQEDTVQFNTEPETFIYVQSNPKTVGVYLNFDNRKISFYNVEEKCLIGSLAAKFTGELFPLFNPGKGDSALRLC</sequence>
<dbReference type="GeneTree" id="ENSGT01120000271914"/>
<comment type="similarity">
    <text evidence="2">Belongs to the immunoglobulin superfamily. BTN/MOG family.</text>
</comment>
<dbReference type="Ensembl" id="ENSPFOT00000026798.1">
    <property type="protein sequence ID" value="ENSPFOP00000024903.1"/>
    <property type="gene ID" value="ENSPFOG00000024744.1"/>
</dbReference>
<keyword evidence="9" id="KW-0393">Immunoglobulin domain</keyword>
<feature type="transmembrane region" description="Helical" evidence="10">
    <location>
        <begin position="247"/>
        <end position="270"/>
    </location>
</feature>
<dbReference type="Pfam" id="PF22705">
    <property type="entry name" value="C2-set_3"/>
    <property type="match status" value="1"/>
</dbReference>
<dbReference type="STRING" id="48698.ENSPFOP00000024903"/>
<dbReference type="InterPro" id="IPR050504">
    <property type="entry name" value="IgSF_BTN/MOG"/>
</dbReference>
<evidence type="ECO:0008006" key="15">
    <source>
        <dbReference type="Google" id="ProtNLM"/>
    </source>
</evidence>
<dbReference type="PROSITE" id="PS50835">
    <property type="entry name" value="IG_LIKE"/>
    <property type="match status" value="1"/>
</dbReference>
<dbReference type="InterPro" id="IPR036179">
    <property type="entry name" value="Ig-like_dom_sf"/>
</dbReference>
<reference evidence="14" key="1">
    <citation type="submission" date="2013-10" db="EMBL/GenBank/DDBJ databases">
        <authorList>
            <person name="Schartl M."/>
            <person name="Warren W."/>
        </authorList>
    </citation>
    <scope>NUCLEOTIDE SEQUENCE [LARGE SCALE GENOMIC DNA]</scope>
    <source>
        <strain evidence="14">female</strain>
    </source>
</reference>
<accession>A0A096M0G2</accession>
<dbReference type="Gene3D" id="2.60.120.920">
    <property type="match status" value="1"/>
</dbReference>
<proteinExistence type="inferred from homology"/>
<evidence type="ECO:0000256" key="7">
    <source>
        <dbReference type="ARBA" id="ARBA00023157"/>
    </source>
</evidence>
<dbReference type="EMBL" id="AYCK01024350">
    <property type="status" value="NOT_ANNOTATED_CDS"/>
    <property type="molecule type" value="Genomic_DNA"/>
</dbReference>
<evidence type="ECO:0000256" key="3">
    <source>
        <dbReference type="ARBA" id="ARBA00022692"/>
    </source>
</evidence>
<dbReference type="InterPro" id="IPR053896">
    <property type="entry name" value="BTN3A2-like_Ig-C"/>
</dbReference>
<dbReference type="PANTHER" id="PTHR24100:SF149">
    <property type="entry name" value="BG-LIKE ANTIGEN 1-RELATED"/>
    <property type="match status" value="1"/>
</dbReference>
<dbReference type="Proteomes" id="UP000028760">
    <property type="component" value="Unassembled WGS sequence"/>
</dbReference>
<keyword evidence="14" id="KW-1185">Reference proteome</keyword>
<dbReference type="FunFam" id="2.60.40.10:FF:000142">
    <property type="entry name" value="V-set domain-containing T-cell activation inhibitor 1"/>
    <property type="match status" value="1"/>
</dbReference>
<evidence type="ECO:0000259" key="11">
    <source>
        <dbReference type="PROSITE" id="PS50188"/>
    </source>
</evidence>
<keyword evidence="7" id="KW-1015">Disulfide bond</keyword>
<feature type="domain" description="Ig-like" evidence="12">
    <location>
        <begin position="28"/>
        <end position="149"/>
    </location>
</feature>
<dbReference type="SUPFAM" id="SSF49899">
    <property type="entry name" value="Concanavalin A-like lectins/glucanases"/>
    <property type="match status" value="1"/>
</dbReference>
<name>A0A096M0G2_POEFO</name>
<dbReference type="InterPro" id="IPR003877">
    <property type="entry name" value="SPRY_dom"/>
</dbReference>
<dbReference type="Pfam" id="PF07686">
    <property type="entry name" value="V-set"/>
    <property type="match status" value="1"/>
</dbReference>
<dbReference type="Pfam" id="PF00622">
    <property type="entry name" value="SPRY"/>
    <property type="match status" value="1"/>
</dbReference>
<keyword evidence="5 10" id="KW-1133">Transmembrane helix</keyword>
<dbReference type="GO" id="GO:0050863">
    <property type="term" value="P:regulation of T cell activation"/>
    <property type="evidence" value="ECO:0007669"/>
    <property type="project" value="UniProtKB-ARBA"/>
</dbReference>
<feature type="domain" description="B30.2/SPRY" evidence="11">
    <location>
        <begin position="287"/>
        <end position="479"/>
    </location>
</feature>
<evidence type="ECO:0000313" key="14">
    <source>
        <dbReference type="Proteomes" id="UP000028760"/>
    </source>
</evidence>
<evidence type="ECO:0000256" key="10">
    <source>
        <dbReference type="SAM" id="Phobius"/>
    </source>
</evidence>
<dbReference type="InterPro" id="IPR013320">
    <property type="entry name" value="ConA-like_dom_sf"/>
</dbReference>
<dbReference type="InterPro" id="IPR003879">
    <property type="entry name" value="Butyrophylin_SPRY"/>
</dbReference>
<evidence type="ECO:0000256" key="9">
    <source>
        <dbReference type="ARBA" id="ARBA00023319"/>
    </source>
</evidence>
<dbReference type="PANTHER" id="PTHR24100">
    <property type="entry name" value="BUTYROPHILIN"/>
    <property type="match status" value="1"/>
</dbReference>
<keyword evidence="8" id="KW-0325">Glycoprotein</keyword>
<dbReference type="eggNOG" id="ENOG502QSRZ">
    <property type="taxonomic scope" value="Eukaryota"/>
</dbReference>
<dbReference type="GO" id="GO:0050852">
    <property type="term" value="P:T cell receptor signaling pathway"/>
    <property type="evidence" value="ECO:0007669"/>
    <property type="project" value="TreeGrafter"/>
</dbReference>
<dbReference type="PROSITE" id="PS50188">
    <property type="entry name" value="B302_SPRY"/>
    <property type="match status" value="1"/>
</dbReference>
<dbReference type="GO" id="GO:0005102">
    <property type="term" value="F:signaling receptor binding"/>
    <property type="evidence" value="ECO:0007669"/>
    <property type="project" value="TreeGrafter"/>
</dbReference>
<evidence type="ECO:0000256" key="2">
    <source>
        <dbReference type="ARBA" id="ARBA00007591"/>
    </source>
</evidence>
<dbReference type="PRINTS" id="PR01407">
    <property type="entry name" value="BUTYPHLNCDUF"/>
</dbReference>
<reference evidence="13" key="3">
    <citation type="submission" date="2025-09" db="UniProtKB">
        <authorList>
            <consortium name="Ensembl"/>
        </authorList>
    </citation>
    <scope>IDENTIFICATION</scope>
</reference>
<dbReference type="InterPro" id="IPR013106">
    <property type="entry name" value="Ig_V-set"/>
</dbReference>
<protein>
    <recommendedName>
        <fullName evidence="15">Ig-like domain-containing protein</fullName>
    </recommendedName>
</protein>
<keyword evidence="6 10" id="KW-0472">Membrane</keyword>
<dbReference type="InterPro" id="IPR007110">
    <property type="entry name" value="Ig-like_dom"/>
</dbReference>
<dbReference type="InterPro" id="IPR003599">
    <property type="entry name" value="Ig_sub"/>
</dbReference>
<reference evidence="13" key="2">
    <citation type="submission" date="2025-08" db="UniProtKB">
        <authorList>
            <consortium name="Ensembl"/>
        </authorList>
    </citation>
    <scope>IDENTIFICATION</scope>
</reference>
<dbReference type="OMA" id="EYTCYVS"/>
<keyword evidence="3 10" id="KW-0812">Transmembrane</keyword>
<dbReference type="Gene3D" id="2.60.40.10">
    <property type="entry name" value="Immunoglobulins"/>
    <property type="match status" value="2"/>
</dbReference>
<dbReference type="GO" id="GO:0009897">
    <property type="term" value="C:external side of plasma membrane"/>
    <property type="evidence" value="ECO:0007669"/>
    <property type="project" value="TreeGrafter"/>
</dbReference>
<organism evidence="13 14">
    <name type="scientific">Poecilia formosa</name>
    <name type="common">Amazon molly</name>
    <name type="synonym">Limia formosa</name>
    <dbReference type="NCBI Taxonomy" id="48698"/>
    <lineage>
        <taxon>Eukaryota</taxon>
        <taxon>Metazoa</taxon>
        <taxon>Chordata</taxon>
        <taxon>Craniata</taxon>
        <taxon>Vertebrata</taxon>
        <taxon>Euteleostomi</taxon>
        <taxon>Actinopterygii</taxon>
        <taxon>Neopterygii</taxon>
        <taxon>Teleostei</taxon>
        <taxon>Neoteleostei</taxon>
        <taxon>Acanthomorphata</taxon>
        <taxon>Ovalentaria</taxon>
        <taxon>Atherinomorphae</taxon>
        <taxon>Cyprinodontiformes</taxon>
        <taxon>Poeciliidae</taxon>
        <taxon>Poeciliinae</taxon>
        <taxon>Poecilia</taxon>
    </lineage>
</organism>
<dbReference type="SUPFAM" id="SSF48726">
    <property type="entry name" value="Immunoglobulin"/>
    <property type="match status" value="2"/>
</dbReference>